<name>A0ABR0SZY8_9HYPO</name>
<evidence type="ECO:0000313" key="2">
    <source>
        <dbReference type="EMBL" id="KAK5997689.1"/>
    </source>
</evidence>
<accession>A0ABR0SZY8</accession>
<feature type="chain" id="PRO_5047167369" description="Transmembrane protein" evidence="1">
    <location>
        <begin position="21"/>
        <end position="421"/>
    </location>
</feature>
<evidence type="ECO:0000313" key="3">
    <source>
        <dbReference type="Proteomes" id="UP001338125"/>
    </source>
</evidence>
<dbReference type="PANTHER" id="PTHR35560">
    <property type="entry name" value="BLL0132 PROTEIN"/>
    <property type="match status" value="1"/>
</dbReference>
<evidence type="ECO:0000256" key="1">
    <source>
        <dbReference type="SAM" id="SignalP"/>
    </source>
</evidence>
<sequence length="421" mass="46492">MLRVAILYLFTNAAIATAIARSWCTAGSRPSVPQSATCVCGNPSQIIQTWDASTLMSKGLNNEGENHGKLDLPTGSVLNSIKVCESGSEEIAAFWTENPHNEEITHAFIVIHGKQRDGFDYWTTMNGSIADAIRDNFPGVPSKVVVVAPQFFSTNYNSGQYTENQLAWGDVNAWQAGVAATHPPGTRLSSIDALDALVGEFADQIKYPKITNVTVVGHGGGGQLTQRYAAVGAEPPSHIHVRYIHGDPSSNAYFTTDRPTVSGQELPSKISCEWYNTWRYGFANFTGTSDGLKSPQDYFRQYITRDVVSIVGYKDVTNTGDEYCMAIIQGGHKRRDRNLIWYRYVNTLARTRESLDGFPGSFDALPDWSNTSNNTISLRLTVAKNATHNPDKLFKSKEGRSVLFSHYNVDEGWRPNRSNNT</sequence>
<dbReference type="Gene3D" id="3.40.50.1820">
    <property type="entry name" value="alpha/beta hydrolase"/>
    <property type="match status" value="1"/>
</dbReference>
<feature type="signal peptide" evidence="1">
    <location>
        <begin position="1"/>
        <end position="20"/>
    </location>
</feature>
<protein>
    <recommendedName>
        <fullName evidence="4">Transmembrane protein</fullName>
    </recommendedName>
</protein>
<gene>
    <name evidence="2" type="ORF">PT974_00044</name>
</gene>
<dbReference type="PANTHER" id="PTHR35560:SF3">
    <property type="entry name" value="PEPTIDASE S9 PROLYL OLIGOPEPTIDASE CATALYTIC DOMAIN-CONTAINING PROTEIN"/>
    <property type="match status" value="1"/>
</dbReference>
<keyword evidence="3" id="KW-1185">Reference proteome</keyword>
<proteinExistence type="predicted"/>
<organism evidence="2 3">
    <name type="scientific">Cladobotryum mycophilum</name>
    <dbReference type="NCBI Taxonomy" id="491253"/>
    <lineage>
        <taxon>Eukaryota</taxon>
        <taxon>Fungi</taxon>
        <taxon>Dikarya</taxon>
        <taxon>Ascomycota</taxon>
        <taxon>Pezizomycotina</taxon>
        <taxon>Sordariomycetes</taxon>
        <taxon>Hypocreomycetidae</taxon>
        <taxon>Hypocreales</taxon>
        <taxon>Hypocreaceae</taxon>
        <taxon>Cladobotryum</taxon>
    </lineage>
</organism>
<reference evidence="2 3" key="1">
    <citation type="submission" date="2024-01" db="EMBL/GenBank/DDBJ databases">
        <title>Complete genome of Cladobotryum mycophilum ATHUM6906.</title>
        <authorList>
            <person name="Christinaki A.C."/>
            <person name="Myridakis A.I."/>
            <person name="Kouvelis V.N."/>
        </authorList>
    </citation>
    <scope>NUCLEOTIDE SEQUENCE [LARGE SCALE GENOMIC DNA]</scope>
    <source>
        <strain evidence="2 3">ATHUM6906</strain>
    </source>
</reference>
<evidence type="ECO:0008006" key="4">
    <source>
        <dbReference type="Google" id="ProtNLM"/>
    </source>
</evidence>
<comment type="caution">
    <text evidence="2">The sequence shown here is derived from an EMBL/GenBank/DDBJ whole genome shotgun (WGS) entry which is preliminary data.</text>
</comment>
<dbReference type="Proteomes" id="UP001338125">
    <property type="component" value="Unassembled WGS sequence"/>
</dbReference>
<keyword evidence="1" id="KW-0732">Signal</keyword>
<dbReference type="InterPro" id="IPR029058">
    <property type="entry name" value="AB_hydrolase_fold"/>
</dbReference>
<dbReference type="SUPFAM" id="SSF53474">
    <property type="entry name" value="alpha/beta-Hydrolases"/>
    <property type="match status" value="1"/>
</dbReference>
<dbReference type="EMBL" id="JAVFKD010000001">
    <property type="protein sequence ID" value="KAK5997689.1"/>
    <property type="molecule type" value="Genomic_DNA"/>
</dbReference>